<protein>
    <submittedName>
        <fullName evidence="2">NAD(+) synthetase</fullName>
        <ecNumber evidence="2">6.3.1.5</ecNumber>
    </submittedName>
</protein>
<reference evidence="2 3" key="1">
    <citation type="submission" date="2023-03" db="EMBL/GenBank/DDBJ databases">
        <title>WGS of Methanotrichaceae archaeon Mx.</title>
        <authorList>
            <person name="Sorokin D.Y."/>
            <person name="Merkel A.Y."/>
        </authorList>
    </citation>
    <scope>NUCLEOTIDE SEQUENCE [LARGE SCALE GENOMIC DNA]</scope>
    <source>
        <strain evidence="2 3">Mx</strain>
    </source>
</reference>
<dbReference type="EMBL" id="JARFPK010000024">
    <property type="protein sequence ID" value="MDF0591023.1"/>
    <property type="molecule type" value="Genomic_DNA"/>
</dbReference>
<organism evidence="2 3">
    <name type="scientific">Candidatus Methanocrinis natronophilus</name>
    <dbReference type="NCBI Taxonomy" id="3033396"/>
    <lineage>
        <taxon>Archaea</taxon>
        <taxon>Methanobacteriati</taxon>
        <taxon>Methanobacteriota</taxon>
        <taxon>Stenosarchaea group</taxon>
        <taxon>Methanomicrobia</taxon>
        <taxon>Methanotrichales</taxon>
        <taxon>Methanotrichaceae</taxon>
        <taxon>Methanocrinis</taxon>
    </lineage>
</organism>
<sequence length="41" mass="4178">MAKEDAENLIVNFIRDRVEAAGAKGAVLGLSGGLDSATVAF</sequence>
<evidence type="ECO:0000259" key="1">
    <source>
        <dbReference type="Pfam" id="PF02540"/>
    </source>
</evidence>
<gene>
    <name evidence="2" type="ORF">P0O15_07560</name>
</gene>
<dbReference type="Pfam" id="PF02540">
    <property type="entry name" value="NAD_synthase"/>
    <property type="match status" value="1"/>
</dbReference>
<name>A0ABT5X8L5_9EURY</name>
<evidence type="ECO:0000313" key="2">
    <source>
        <dbReference type="EMBL" id="MDF0591023.1"/>
    </source>
</evidence>
<comment type="caution">
    <text evidence="2">The sequence shown here is derived from an EMBL/GenBank/DDBJ whole genome shotgun (WGS) entry which is preliminary data.</text>
</comment>
<evidence type="ECO:0000313" key="3">
    <source>
        <dbReference type="Proteomes" id="UP001220010"/>
    </source>
</evidence>
<proteinExistence type="predicted"/>
<dbReference type="InterPro" id="IPR022310">
    <property type="entry name" value="NAD/GMP_synthase"/>
</dbReference>
<dbReference type="SUPFAM" id="SSF52402">
    <property type="entry name" value="Adenine nucleotide alpha hydrolases-like"/>
    <property type="match status" value="1"/>
</dbReference>
<feature type="non-terminal residue" evidence="2">
    <location>
        <position position="41"/>
    </location>
</feature>
<accession>A0ABT5X8L5</accession>
<dbReference type="Gene3D" id="3.40.50.620">
    <property type="entry name" value="HUPs"/>
    <property type="match status" value="1"/>
</dbReference>
<feature type="domain" description="NAD/GMP synthase" evidence="1">
    <location>
        <begin position="9"/>
        <end position="40"/>
    </location>
</feature>
<keyword evidence="2" id="KW-0436">Ligase</keyword>
<dbReference type="GO" id="GO:0008795">
    <property type="term" value="F:NAD+ synthase activity"/>
    <property type="evidence" value="ECO:0007669"/>
    <property type="project" value="UniProtKB-EC"/>
</dbReference>
<dbReference type="InterPro" id="IPR014729">
    <property type="entry name" value="Rossmann-like_a/b/a_fold"/>
</dbReference>
<keyword evidence="3" id="KW-1185">Reference proteome</keyword>
<dbReference type="Proteomes" id="UP001220010">
    <property type="component" value="Unassembled WGS sequence"/>
</dbReference>
<dbReference type="EC" id="6.3.1.5" evidence="2"/>